<dbReference type="PANTHER" id="PTHR30363">
    <property type="entry name" value="HTH-TYPE TRANSCRIPTIONAL REGULATOR SRLR-RELATED"/>
    <property type="match status" value="1"/>
</dbReference>
<dbReference type="SMART" id="SM00420">
    <property type="entry name" value="HTH_DEOR"/>
    <property type="match status" value="1"/>
</dbReference>
<dbReference type="GO" id="GO:0003700">
    <property type="term" value="F:DNA-binding transcription factor activity"/>
    <property type="evidence" value="ECO:0007669"/>
    <property type="project" value="InterPro"/>
</dbReference>
<comment type="caution">
    <text evidence="5">The sequence shown here is derived from an EMBL/GenBank/DDBJ whole genome shotgun (WGS) entry which is preliminary data.</text>
</comment>
<evidence type="ECO:0000256" key="1">
    <source>
        <dbReference type="ARBA" id="ARBA00023015"/>
    </source>
</evidence>
<dbReference type="EMBL" id="VKLW01000028">
    <property type="protein sequence ID" value="TYK32529.1"/>
    <property type="molecule type" value="Genomic_DNA"/>
</dbReference>
<dbReference type="InterPro" id="IPR018356">
    <property type="entry name" value="Tscrpt_reg_HTH_DeoR_CS"/>
</dbReference>
<dbReference type="PROSITE" id="PS00894">
    <property type="entry name" value="HTH_DEOR_1"/>
    <property type="match status" value="1"/>
</dbReference>
<dbReference type="PROSITE" id="PS51000">
    <property type="entry name" value="HTH_DEOR_2"/>
    <property type="match status" value="1"/>
</dbReference>
<evidence type="ECO:0000256" key="3">
    <source>
        <dbReference type="ARBA" id="ARBA00023163"/>
    </source>
</evidence>
<dbReference type="Pfam" id="PF00455">
    <property type="entry name" value="DeoRC"/>
    <property type="match status" value="1"/>
</dbReference>
<keyword evidence="1" id="KW-0805">Transcription regulation</keyword>
<sequence length="254" mass="28285">MRNAIQRHKFILEQLKEKGCVKVLELSDQLNVSEVTIRKDLQYLEDRKLLIRYHGSASTPNLLISDTHIDIKEKLHTEEKERIAKAANKLLKADDKIIIASGTTLLAFAKNIEIQGNLTVITSAIKVSLALCYSPNIEVIQLGGIMRKSSASVIGHFAENILETFSCNKLFIGVDGIDLNHGFTTSNANESYINQQMIAAADEVIVLTDSSKFEKRGFSKICDLNKVSRIITDTNAPAYMVEVLKKRGIEIILV</sequence>
<dbReference type="InterPro" id="IPR050313">
    <property type="entry name" value="Carb_Metab_HTH_regulators"/>
</dbReference>
<dbReference type="GO" id="GO:0003677">
    <property type="term" value="F:DNA binding"/>
    <property type="evidence" value="ECO:0007669"/>
    <property type="project" value="UniProtKB-KW"/>
</dbReference>
<dbReference type="InterPro" id="IPR036390">
    <property type="entry name" value="WH_DNA-bd_sf"/>
</dbReference>
<dbReference type="SUPFAM" id="SSF100950">
    <property type="entry name" value="NagB/RpiA/CoA transferase-like"/>
    <property type="match status" value="1"/>
</dbReference>
<dbReference type="PANTHER" id="PTHR30363:SF44">
    <property type="entry name" value="AGA OPERON TRANSCRIPTIONAL REPRESSOR-RELATED"/>
    <property type="match status" value="1"/>
</dbReference>
<keyword evidence="6" id="KW-1185">Reference proteome</keyword>
<dbReference type="InterPro" id="IPR001034">
    <property type="entry name" value="DeoR_HTH"/>
</dbReference>
<dbReference type="PRINTS" id="PR00037">
    <property type="entry name" value="HTHLACR"/>
</dbReference>
<accession>A0A5D3E9L2</accession>
<evidence type="ECO:0000256" key="2">
    <source>
        <dbReference type="ARBA" id="ARBA00023125"/>
    </source>
</evidence>
<organism evidence="5 6">
    <name type="scientific">Bacteroides pyogenes</name>
    <dbReference type="NCBI Taxonomy" id="310300"/>
    <lineage>
        <taxon>Bacteria</taxon>
        <taxon>Pseudomonadati</taxon>
        <taxon>Bacteroidota</taxon>
        <taxon>Bacteroidia</taxon>
        <taxon>Bacteroidales</taxon>
        <taxon>Bacteroidaceae</taxon>
        <taxon>Bacteroides</taxon>
    </lineage>
</organism>
<dbReference type="InterPro" id="IPR014036">
    <property type="entry name" value="DeoR-like_C"/>
</dbReference>
<dbReference type="SMART" id="SM01134">
    <property type="entry name" value="DeoRC"/>
    <property type="match status" value="1"/>
</dbReference>
<dbReference type="AlphaFoldDB" id="A0A5D3E9L2"/>
<keyword evidence="2" id="KW-0238">DNA-binding</keyword>
<evidence type="ECO:0000259" key="4">
    <source>
        <dbReference type="PROSITE" id="PS51000"/>
    </source>
</evidence>
<reference evidence="5 6" key="1">
    <citation type="submission" date="2019-07" db="EMBL/GenBank/DDBJ databases">
        <title>Draft Genome Sequences of Bacteroides pyogenes Strains Isolated from the Uterus Holstein Dairy Cows with Metritis.</title>
        <authorList>
            <person name="Cunha F."/>
            <person name="Galvao K.N."/>
            <person name="Jeon S.J."/>
            <person name="Jeong K.C."/>
        </authorList>
    </citation>
    <scope>NUCLEOTIDE SEQUENCE [LARGE SCALE GENOMIC DNA]</scope>
    <source>
        <strain evidence="5 6">KG-31</strain>
    </source>
</reference>
<evidence type="ECO:0000313" key="5">
    <source>
        <dbReference type="EMBL" id="TYK32529.1"/>
    </source>
</evidence>
<protein>
    <submittedName>
        <fullName evidence="5">DeoR/GlpR transcriptional regulator</fullName>
    </submittedName>
</protein>
<keyword evidence="3" id="KW-0804">Transcription</keyword>
<name>A0A5D3E9L2_9BACE</name>
<gene>
    <name evidence="5" type="ORF">FNJ60_11475</name>
</gene>
<dbReference type="Proteomes" id="UP000324383">
    <property type="component" value="Unassembled WGS sequence"/>
</dbReference>
<dbReference type="Gene3D" id="1.10.10.10">
    <property type="entry name" value="Winged helix-like DNA-binding domain superfamily/Winged helix DNA-binding domain"/>
    <property type="match status" value="1"/>
</dbReference>
<feature type="domain" description="HTH deoR-type" evidence="4">
    <location>
        <begin position="4"/>
        <end position="59"/>
    </location>
</feature>
<dbReference type="InterPro" id="IPR036388">
    <property type="entry name" value="WH-like_DNA-bd_sf"/>
</dbReference>
<evidence type="ECO:0000313" key="6">
    <source>
        <dbReference type="Proteomes" id="UP000324383"/>
    </source>
</evidence>
<dbReference type="Gene3D" id="3.40.50.1360">
    <property type="match status" value="1"/>
</dbReference>
<dbReference type="SUPFAM" id="SSF46785">
    <property type="entry name" value="Winged helix' DNA-binding domain"/>
    <property type="match status" value="1"/>
</dbReference>
<dbReference type="InterPro" id="IPR037171">
    <property type="entry name" value="NagB/RpiA_transferase-like"/>
</dbReference>
<dbReference type="RefSeq" id="WP_027325682.1">
    <property type="nucleotide sequence ID" value="NZ_CAMBON010000027.1"/>
</dbReference>
<proteinExistence type="predicted"/>
<dbReference type="Pfam" id="PF08220">
    <property type="entry name" value="HTH_DeoR"/>
    <property type="match status" value="1"/>
</dbReference>